<gene>
    <name evidence="1" type="ORF">TSPGSL018_26226</name>
</gene>
<name>A0A061QSM0_9CHLO</name>
<dbReference type="EMBL" id="GBEZ01025672">
    <property type="protein sequence ID" value="JAC61445.1"/>
    <property type="molecule type" value="Transcribed_RNA"/>
</dbReference>
<protein>
    <submittedName>
        <fullName evidence="1">Uncharacterized protein</fullName>
    </submittedName>
</protein>
<proteinExistence type="predicted"/>
<reference evidence="1" key="1">
    <citation type="submission" date="2014-05" db="EMBL/GenBank/DDBJ databases">
        <title>The transcriptome of the halophilic microalga Tetraselmis sp. GSL018 isolated from the Great Salt Lake, Utah.</title>
        <authorList>
            <person name="Jinkerson R.E."/>
            <person name="D'Adamo S."/>
            <person name="Posewitz M.C."/>
        </authorList>
    </citation>
    <scope>NUCLEOTIDE SEQUENCE</scope>
    <source>
        <strain evidence="1">GSL018</strain>
    </source>
</reference>
<organism evidence="1">
    <name type="scientific">Tetraselmis sp. GSL018</name>
    <dbReference type="NCBI Taxonomy" id="582737"/>
    <lineage>
        <taxon>Eukaryota</taxon>
        <taxon>Viridiplantae</taxon>
        <taxon>Chlorophyta</taxon>
        <taxon>core chlorophytes</taxon>
        <taxon>Chlorodendrophyceae</taxon>
        <taxon>Chlorodendrales</taxon>
        <taxon>Chlorodendraceae</taxon>
        <taxon>Tetraselmis</taxon>
    </lineage>
</organism>
<feature type="non-terminal residue" evidence="1">
    <location>
        <position position="67"/>
    </location>
</feature>
<dbReference type="AlphaFoldDB" id="A0A061QSM0"/>
<evidence type="ECO:0000313" key="1">
    <source>
        <dbReference type="EMBL" id="JAC61445.1"/>
    </source>
</evidence>
<accession>A0A061QSM0</accession>
<feature type="non-terminal residue" evidence="1">
    <location>
        <position position="1"/>
    </location>
</feature>
<sequence length="67" mass="7932">KNCLFPKLLWDHHGPLVLFEHSFPGALAFVRALDWFHKQLFHFVNVNTLWCAPEPMLKGLCEELDWK</sequence>